<sequence length="169" mass="17776">MRNLSITCFILFIFITAVICVQNEKGPSVSGDPKNPGSGPVSENAELYQNERDGGKGNSNATTKSGDSVKPAAAVSGTDKKESKKDDSKKESSKAEVKKVAGDKKAAVKADEKKESDSEKKESKPEDKKAAVAEKKAGDADKKSDDKKAADAGAAKEGKDKKADSKKLV</sequence>
<proteinExistence type="predicted"/>
<reference evidence="2" key="1">
    <citation type="submission" date="2022-11" db="UniProtKB">
        <authorList>
            <consortium name="WormBaseParasite"/>
        </authorList>
    </citation>
    <scope>IDENTIFICATION</scope>
</reference>
<evidence type="ECO:0000313" key="1">
    <source>
        <dbReference type="Proteomes" id="UP000887579"/>
    </source>
</evidence>
<organism evidence="1 2">
    <name type="scientific">Panagrolaimus sp. ES5</name>
    <dbReference type="NCBI Taxonomy" id="591445"/>
    <lineage>
        <taxon>Eukaryota</taxon>
        <taxon>Metazoa</taxon>
        <taxon>Ecdysozoa</taxon>
        <taxon>Nematoda</taxon>
        <taxon>Chromadorea</taxon>
        <taxon>Rhabditida</taxon>
        <taxon>Tylenchina</taxon>
        <taxon>Panagrolaimomorpha</taxon>
        <taxon>Panagrolaimoidea</taxon>
        <taxon>Panagrolaimidae</taxon>
        <taxon>Panagrolaimus</taxon>
    </lineage>
</organism>
<accession>A0AC34F5Q9</accession>
<dbReference type="WBParaSite" id="ES5_v2.g12280.t1">
    <property type="protein sequence ID" value="ES5_v2.g12280.t1"/>
    <property type="gene ID" value="ES5_v2.g12280"/>
</dbReference>
<evidence type="ECO:0000313" key="2">
    <source>
        <dbReference type="WBParaSite" id="ES5_v2.g12280.t1"/>
    </source>
</evidence>
<dbReference type="Proteomes" id="UP000887579">
    <property type="component" value="Unplaced"/>
</dbReference>
<name>A0AC34F5Q9_9BILA</name>
<protein>
    <submittedName>
        <fullName evidence="2">Uncharacterized protein</fullName>
    </submittedName>
</protein>